<comment type="caution">
    <text evidence="9">The sequence shown here is derived from an EMBL/GenBank/DDBJ whole genome shotgun (WGS) entry which is preliminary data.</text>
</comment>
<dbReference type="NCBIfam" id="TIGR01988">
    <property type="entry name" value="Ubi-OHases"/>
    <property type="match status" value="1"/>
</dbReference>
<evidence type="ECO:0000256" key="3">
    <source>
        <dbReference type="ARBA" id="ARBA00005349"/>
    </source>
</evidence>
<proteinExistence type="inferred from homology"/>
<accession>A0ABU7U540</accession>
<keyword evidence="5" id="KW-0274">FAD</keyword>
<dbReference type="EMBL" id="JAWJZY010000003">
    <property type="protein sequence ID" value="MEE8659022.1"/>
    <property type="molecule type" value="Genomic_DNA"/>
</dbReference>
<evidence type="ECO:0000313" key="9">
    <source>
        <dbReference type="EMBL" id="MEE8659022.1"/>
    </source>
</evidence>
<evidence type="ECO:0000313" key="10">
    <source>
        <dbReference type="Proteomes" id="UP001312908"/>
    </source>
</evidence>
<evidence type="ECO:0000256" key="5">
    <source>
        <dbReference type="ARBA" id="ARBA00022827"/>
    </source>
</evidence>
<name>A0ABU7U540_9PROT</name>
<dbReference type="NCBIfam" id="NF006593">
    <property type="entry name" value="PRK09126.1"/>
    <property type="match status" value="1"/>
</dbReference>
<dbReference type="InterPro" id="IPR002938">
    <property type="entry name" value="FAD-bd"/>
</dbReference>
<dbReference type="RefSeq" id="WP_394819890.1">
    <property type="nucleotide sequence ID" value="NZ_JAWJZY010000003.1"/>
</dbReference>
<dbReference type="Gene3D" id="3.50.50.60">
    <property type="entry name" value="FAD/NAD(P)-binding domain"/>
    <property type="match status" value="2"/>
</dbReference>
<feature type="domain" description="FAD-binding" evidence="8">
    <location>
        <begin position="5"/>
        <end position="347"/>
    </location>
</feature>
<dbReference type="Proteomes" id="UP001312908">
    <property type="component" value="Unassembled WGS sequence"/>
</dbReference>
<organism evidence="9 10">
    <name type="scientific">Sorlinia euscelidii</name>
    <dbReference type="NCBI Taxonomy" id="3081148"/>
    <lineage>
        <taxon>Bacteria</taxon>
        <taxon>Pseudomonadati</taxon>
        <taxon>Pseudomonadota</taxon>
        <taxon>Alphaproteobacteria</taxon>
        <taxon>Acetobacterales</taxon>
        <taxon>Acetobacteraceae</taxon>
        <taxon>Sorlinia</taxon>
    </lineage>
</organism>
<keyword evidence="6" id="KW-0560">Oxidoreductase</keyword>
<reference evidence="9 10" key="1">
    <citation type="submission" date="2023-10" db="EMBL/GenBank/DDBJ databases">
        <title>Sorlinia euscelidii gen. nov., sp. nov., an acetic acid bacteria isolated from the gut of Euscelidius variegatus emitter.</title>
        <authorList>
            <person name="Michoud G."/>
            <person name="Marasco R."/>
            <person name="Seferji K."/>
            <person name="Gonella E."/>
            <person name="Garuglieri E."/>
            <person name="Alma A."/>
            <person name="Mapelli F."/>
            <person name="Borin S."/>
            <person name="Daffonchio D."/>
            <person name="Crotti E."/>
        </authorList>
    </citation>
    <scope>NUCLEOTIDE SEQUENCE [LARGE SCALE GENOMIC DNA]</scope>
    <source>
        <strain evidence="9 10">EV16P</strain>
    </source>
</reference>
<sequence length="402" mass="44552">MSTEFDIVIIGGGAAGLSCALSMDRLGFRVAVMEQAPETAMENPRFDGRELALTHHTIAWLKDYDVWPHFAPSQVTPLQRADILSGHDAARAAQRPLSFQSMDAPPKGRAPLGYLVAHHVIRKALYEEVRKRENITVMGGKDVLRSGAHDEEAYMDLNDGRRFHARLIVAADGRFSRARAQRGIGAVTHDFRRHILVCRLSHTRPHHDIATQWFDEGQTLAFLPVGEKSADGRDCSSLVLTLKPDDISRLAHMAAPDFVDDLAQRLQGQLGEIDLISARCTYPLKAVYAHRFRAARFALIGDAAVGMHPITAHGFNFGLKGQETLARKIAEGAGDPGDPRLLRQFEMAHRRDTMPLFAATNAIATLYTHDAPLSLKLREATLQFAQNSNPLKRFVARILSDH</sequence>
<evidence type="ECO:0000259" key="8">
    <source>
        <dbReference type="Pfam" id="PF01494"/>
    </source>
</evidence>
<evidence type="ECO:0000256" key="4">
    <source>
        <dbReference type="ARBA" id="ARBA00022630"/>
    </source>
</evidence>
<evidence type="ECO:0000256" key="1">
    <source>
        <dbReference type="ARBA" id="ARBA00001974"/>
    </source>
</evidence>
<dbReference type="Pfam" id="PF01494">
    <property type="entry name" value="FAD_binding_3"/>
    <property type="match status" value="1"/>
</dbReference>
<gene>
    <name evidence="9" type="ORF">DOFOFD_08355</name>
</gene>
<evidence type="ECO:0000256" key="2">
    <source>
        <dbReference type="ARBA" id="ARBA00004749"/>
    </source>
</evidence>
<dbReference type="PANTHER" id="PTHR43876:SF25">
    <property type="entry name" value="MONOOXYGENASE NMA2164"/>
    <property type="match status" value="1"/>
</dbReference>
<keyword evidence="10" id="KW-1185">Reference proteome</keyword>
<dbReference type="InterPro" id="IPR051205">
    <property type="entry name" value="UbiH/COQ6_monooxygenase"/>
</dbReference>
<comment type="similarity">
    <text evidence="3">Belongs to the UbiH/COQ6 family.</text>
</comment>
<keyword evidence="4" id="KW-0285">Flavoprotein</keyword>
<dbReference type="InterPro" id="IPR010971">
    <property type="entry name" value="UbiH/COQ6"/>
</dbReference>
<comment type="cofactor">
    <cofactor evidence="1">
        <name>FAD</name>
        <dbReference type="ChEBI" id="CHEBI:57692"/>
    </cofactor>
</comment>
<dbReference type="SUPFAM" id="SSF51905">
    <property type="entry name" value="FAD/NAD(P)-binding domain"/>
    <property type="match status" value="1"/>
</dbReference>
<comment type="pathway">
    <text evidence="2">Cofactor biosynthesis; ubiquinone biosynthesis.</text>
</comment>
<dbReference type="PRINTS" id="PR00420">
    <property type="entry name" value="RNGMNOXGNASE"/>
</dbReference>
<dbReference type="InterPro" id="IPR036188">
    <property type="entry name" value="FAD/NAD-bd_sf"/>
</dbReference>
<evidence type="ECO:0000256" key="7">
    <source>
        <dbReference type="ARBA" id="ARBA00023033"/>
    </source>
</evidence>
<evidence type="ECO:0000256" key="6">
    <source>
        <dbReference type="ARBA" id="ARBA00023002"/>
    </source>
</evidence>
<protein>
    <submittedName>
        <fullName evidence="9">FAD-binding-3 domain-containing protein</fullName>
    </submittedName>
</protein>
<keyword evidence="7" id="KW-0503">Monooxygenase</keyword>
<dbReference type="PANTHER" id="PTHR43876">
    <property type="entry name" value="UBIQUINONE BIOSYNTHESIS MONOOXYGENASE COQ6, MITOCHONDRIAL"/>
    <property type="match status" value="1"/>
</dbReference>